<feature type="region of interest" description="Disordered" evidence="1">
    <location>
        <begin position="365"/>
        <end position="489"/>
    </location>
</feature>
<feature type="compositionally biased region" description="Low complexity" evidence="1">
    <location>
        <begin position="245"/>
        <end position="262"/>
    </location>
</feature>
<proteinExistence type="predicted"/>
<accession>A0ABD3R8R3</accession>
<feature type="region of interest" description="Disordered" evidence="1">
    <location>
        <begin position="1136"/>
        <end position="1160"/>
    </location>
</feature>
<feature type="region of interest" description="Disordered" evidence="1">
    <location>
        <begin position="1299"/>
        <end position="1369"/>
    </location>
</feature>
<feature type="region of interest" description="Disordered" evidence="1">
    <location>
        <begin position="1"/>
        <end position="296"/>
    </location>
</feature>
<evidence type="ECO:0000313" key="2">
    <source>
        <dbReference type="EMBL" id="KAL3808777.1"/>
    </source>
</evidence>
<keyword evidence="3" id="KW-1185">Reference proteome</keyword>
<feature type="region of interest" description="Disordered" evidence="1">
    <location>
        <begin position="525"/>
        <end position="647"/>
    </location>
</feature>
<evidence type="ECO:0000256" key="1">
    <source>
        <dbReference type="SAM" id="MobiDB-lite"/>
    </source>
</evidence>
<feature type="compositionally biased region" description="Polar residues" evidence="1">
    <location>
        <begin position="1321"/>
        <end position="1339"/>
    </location>
</feature>
<organism evidence="2 3">
    <name type="scientific">Cyclostephanos tholiformis</name>
    <dbReference type="NCBI Taxonomy" id="382380"/>
    <lineage>
        <taxon>Eukaryota</taxon>
        <taxon>Sar</taxon>
        <taxon>Stramenopiles</taxon>
        <taxon>Ochrophyta</taxon>
        <taxon>Bacillariophyta</taxon>
        <taxon>Coscinodiscophyceae</taxon>
        <taxon>Thalassiosirophycidae</taxon>
        <taxon>Stephanodiscales</taxon>
        <taxon>Stephanodiscaceae</taxon>
        <taxon>Cyclostephanos</taxon>
    </lineage>
</organism>
<feature type="compositionally biased region" description="Polar residues" evidence="1">
    <location>
        <begin position="1"/>
        <end position="13"/>
    </location>
</feature>
<feature type="compositionally biased region" description="Polar residues" evidence="1">
    <location>
        <begin position="404"/>
        <end position="415"/>
    </location>
</feature>
<feature type="compositionally biased region" description="Low complexity" evidence="1">
    <location>
        <begin position="1174"/>
        <end position="1198"/>
    </location>
</feature>
<dbReference type="EMBL" id="JALLPB020000471">
    <property type="protein sequence ID" value="KAL3808777.1"/>
    <property type="molecule type" value="Genomic_DNA"/>
</dbReference>
<name>A0ABD3R8R3_9STRA</name>
<feature type="compositionally biased region" description="Low complexity" evidence="1">
    <location>
        <begin position="135"/>
        <end position="144"/>
    </location>
</feature>
<dbReference type="Proteomes" id="UP001530377">
    <property type="component" value="Unassembled WGS sequence"/>
</dbReference>
<gene>
    <name evidence="2" type="ORF">ACHAXA_005502</name>
</gene>
<feature type="compositionally biased region" description="Basic and acidic residues" evidence="1">
    <location>
        <begin position="102"/>
        <end position="111"/>
    </location>
</feature>
<feature type="region of interest" description="Disordered" evidence="1">
    <location>
        <begin position="992"/>
        <end position="1021"/>
    </location>
</feature>
<feature type="region of interest" description="Disordered" evidence="1">
    <location>
        <begin position="1173"/>
        <end position="1204"/>
    </location>
</feature>
<sequence>MSTTTGSNVNRRQPPSLPTRRSKSITTTSSSSENGSCDAVGVESRQDSNVHDGGSSYDSNVGGDAAVAVAANDMSGGDEATEADDEKRIQSPSSNNDADETTVAHEEKEEGSPEPLRPAFVLEDIGTIEHPHPPAVAAADIEVATAHRHSSASTSVSPHRHRSQSPQSHAGGSGLVVSRRGRSRSPVGLTPHQRSGGNGRNSTLQLPSPPPPPGRELSDAALAAGEAAAWNNNNGGGSSGAYHQPLSRGGRSPSPVSRLPSLNSQSFSFGNLCSSGEGNDGMMGGDKDGGADGGAEVLLGSFDWNVSPDSSPRKRYQEYPPPPVEDQYYGHHPDGGQGGRYHHHFNYHSDRRLPAAVPHLHQYGQCGENRHHHHPNDNGTQERYHDQNSSNGCSDGSYYHYAPSYQSDRTTSKNHQLNEWHHQPNPRHCHPRLRDQGRCDSPIPHYNGGRHPRCDVQLQQQPRNHHRDDDGGHTGHRHHSRSSSPGQHQQALFPEHHIMSGHSNDNHHRYLSSPPAAILHYNEDGQREASPTAEGRLQQGRIRQPHQHVGRGGTSSPAKKINHGDVNWGTQKKRKCDKGAHRSSVFRGSPTTRDSLPQDLLLALEEDDDEEEHHQNSKNSPKNYKNSPATSGSSPPDAGNAFSSASPNNDMFVTNNSMLASDPIQIDDACLLQDPMLTDDDYLNDSNLSFRKSYDLEQMFSFIKENSGEPHASNKNGDIIQAQLSFNLGFINSKSEDAEEKNANYKHSKAGVGGTHKRRGSRGVYYNARNDLLLPCDSSQSMEGLTPINSFSVSGDNSNTKNGGLLERSIVPLNSMDGIALRAFFSSSPNTSTSSPMNAPVVHASKPQLYAHQGPARYRPPPGNSSHCNMNPSDYNGAIISTPTNGPSSGSYRNKCHDQPHLSNSPDFSGTEGIAISKGFPNKRIKLSTRHSLYPIARDLMNRTEGDYFALLKKLTPCFEGFRFKLPEIEQCYDSSNLIDCRVSGSIKTVVGENDRPHNPYGSAGNGKDHGSTSANHVSHSFPRDTVLSNAQMIVAMRRISSSICAFGGSLPPRTVPPFLKSLSTSSMNSPNNIHSPSTNQAEADANVMVATIKEETSTEREQRDYYEQNLSTRYFVKEHCISWDVEMHEVITPSARSAAKDKESVSGTPKSNSNKQIGVFKKGDMTPLIEYCAPVTPHTPSSSPGSSGEASAPSTPGQLMSGKGTKVKYRCKLCGQPKQNHSCPYESSVVRSIGTMVYPAVNAFASNEPGRLAPALSEMNNFTSLLSQETSMGGGNQVGSFSGVGRPGLVAGHYRHYQHHPHRGVEPHAGKLLTPDSVHWSPNTPGGLSTMSSVDPNSPGTPPTGTPGGPTSNMINTRYQGGNPRRRDYNYPLMSRTMTRTMSTPIQPPPHVPLARSMPLAPTAAIPSDILFRDTMELRREQFRVIRPPSCNTLSDGSVVGDGHTIVDCPSAYRYPAIPTPYFQRKEMGDTLLALSQKVPKLADSCAAILRNARENGEKDAWDQAVAELTTQVIIVLKCEERDYTLDGLMRHLLTLGIAC</sequence>
<reference evidence="2 3" key="1">
    <citation type="submission" date="2024-10" db="EMBL/GenBank/DDBJ databases">
        <title>Updated reference genomes for cyclostephanoid diatoms.</title>
        <authorList>
            <person name="Roberts W.R."/>
            <person name="Alverson A.J."/>
        </authorList>
    </citation>
    <scope>NUCLEOTIDE SEQUENCE [LARGE SCALE GENOMIC DNA]</scope>
    <source>
        <strain evidence="2 3">AJA228-03</strain>
    </source>
</reference>
<comment type="caution">
    <text evidence="2">The sequence shown here is derived from an EMBL/GenBank/DDBJ whole genome shotgun (WGS) entry which is preliminary data.</text>
</comment>
<feature type="compositionally biased region" description="Low complexity" evidence="1">
    <location>
        <begin position="220"/>
        <end position="233"/>
    </location>
</feature>
<feature type="compositionally biased region" description="Polar residues" evidence="1">
    <location>
        <begin position="1146"/>
        <end position="1157"/>
    </location>
</feature>
<feature type="compositionally biased region" description="Low complexity" evidence="1">
    <location>
        <begin position="594"/>
        <end position="603"/>
    </location>
</feature>
<evidence type="ECO:0000313" key="3">
    <source>
        <dbReference type="Proteomes" id="UP001530377"/>
    </source>
</evidence>
<protein>
    <submittedName>
        <fullName evidence="2">Uncharacterized protein</fullName>
    </submittedName>
</protein>
<feature type="compositionally biased region" description="Polar residues" evidence="1">
    <location>
        <begin position="192"/>
        <end position="206"/>
    </location>
</feature>
<feature type="compositionally biased region" description="Polar residues" evidence="1">
    <location>
        <begin position="263"/>
        <end position="274"/>
    </location>
</feature>
<feature type="compositionally biased region" description="Low complexity" evidence="1">
    <location>
        <begin position="617"/>
        <end position="628"/>
    </location>
</feature>
<feature type="compositionally biased region" description="Low complexity" evidence="1">
    <location>
        <begin position="60"/>
        <end position="73"/>
    </location>
</feature>